<dbReference type="InterPro" id="IPR001048">
    <property type="entry name" value="Asp/Glu/Uridylate_kinase"/>
</dbReference>
<dbReference type="PIRSF" id="PIRSF000423">
    <property type="entry name" value="ArgA"/>
    <property type="match status" value="1"/>
</dbReference>
<dbReference type="STRING" id="305900.GV64_04210"/>
<evidence type="ECO:0000256" key="1">
    <source>
        <dbReference type="ARBA" id="ARBA00004925"/>
    </source>
</evidence>
<comment type="subcellular location">
    <subcellularLocation>
        <location evidence="8">Cytoplasm</location>
    </subcellularLocation>
</comment>
<protein>
    <recommendedName>
        <fullName evidence="8">Amino-acid acetyltransferase</fullName>
        <ecNumber evidence="8">2.3.1.1</ecNumber>
    </recommendedName>
    <alternativeName>
        <fullName evidence="8">N-acetylglutamate synthase</fullName>
        <shortName evidence="8">AGS</shortName>
        <shortName evidence="8">NAGS</shortName>
    </alternativeName>
</protein>
<organism evidence="10 11">
    <name type="scientific">Endozoicomonas elysicola</name>
    <dbReference type="NCBI Taxonomy" id="305900"/>
    <lineage>
        <taxon>Bacteria</taxon>
        <taxon>Pseudomonadati</taxon>
        <taxon>Pseudomonadota</taxon>
        <taxon>Gammaproteobacteria</taxon>
        <taxon>Oceanospirillales</taxon>
        <taxon>Endozoicomonadaceae</taxon>
        <taxon>Endozoicomonas</taxon>
    </lineage>
</organism>
<dbReference type="CDD" id="cd04237">
    <property type="entry name" value="AAK_NAGS-ABP"/>
    <property type="match status" value="1"/>
</dbReference>
<evidence type="ECO:0000256" key="8">
    <source>
        <dbReference type="HAMAP-Rule" id="MF_01105"/>
    </source>
</evidence>
<gene>
    <name evidence="8" type="primary">argA</name>
    <name evidence="10" type="ORF">GV64_04210</name>
</gene>
<comment type="similarity">
    <text evidence="2 8">Belongs to the acetyltransferase family. ArgA subfamily.</text>
</comment>
<name>A0A081K7C7_9GAMM</name>
<keyword evidence="5 8" id="KW-0808">Transferase</keyword>
<dbReference type="NCBIfam" id="NF003641">
    <property type="entry name" value="PRK05279.1"/>
    <property type="match status" value="1"/>
</dbReference>
<dbReference type="InterPro" id="IPR000182">
    <property type="entry name" value="GNAT_dom"/>
</dbReference>
<dbReference type="HAMAP" id="MF_01105">
    <property type="entry name" value="N_acetyl_glu_synth"/>
    <property type="match status" value="1"/>
</dbReference>
<evidence type="ECO:0000256" key="7">
    <source>
        <dbReference type="ARBA" id="ARBA00048372"/>
    </source>
</evidence>
<dbReference type="GO" id="GO:0005737">
    <property type="term" value="C:cytoplasm"/>
    <property type="evidence" value="ECO:0007669"/>
    <property type="project" value="UniProtKB-SubCell"/>
</dbReference>
<comment type="catalytic activity">
    <reaction evidence="7 8">
        <text>L-glutamate + acetyl-CoA = N-acetyl-L-glutamate + CoA + H(+)</text>
        <dbReference type="Rhea" id="RHEA:24292"/>
        <dbReference type="ChEBI" id="CHEBI:15378"/>
        <dbReference type="ChEBI" id="CHEBI:29985"/>
        <dbReference type="ChEBI" id="CHEBI:44337"/>
        <dbReference type="ChEBI" id="CHEBI:57287"/>
        <dbReference type="ChEBI" id="CHEBI:57288"/>
        <dbReference type="EC" id="2.3.1.1"/>
    </reaction>
</comment>
<dbReference type="InterPro" id="IPR036393">
    <property type="entry name" value="AceGlu_kinase-like_sf"/>
</dbReference>
<keyword evidence="6 8" id="KW-0012">Acyltransferase</keyword>
<keyword evidence="8" id="KW-0963">Cytoplasm</keyword>
<evidence type="ECO:0000256" key="5">
    <source>
        <dbReference type="ARBA" id="ARBA00022679"/>
    </source>
</evidence>
<dbReference type="PANTHER" id="PTHR30602">
    <property type="entry name" value="AMINO-ACID ACETYLTRANSFERASE"/>
    <property type="match status" value="1"/>
</dbReference>
<dbReference type="Pfam" id="PF00696">
    <property type="entry name" value="AA_kinase"/>
    <property type="match status" value="1"/>
</dbReference>
<evidence type="ECO:0000259" key="9">
    <source>
        <dbReference type="PROSITE" id="PS51186"/>
    </source>
</evidence>
<dbReference type="Gene3D" id="3.40.630.30">
    <property type="match status" value="1"/>
</dbReference>
<dbReference type="NCBIfam" id="TIGR01890">
    <property type="entry name" value="N-Ac-Glu-synth"/>
    <property type="match status" value="1"/>
</dbReference>
<proteinExistence type="inferred from homology"/>
<dbReference type="PANTHER" id="PTHR30602:SF12">
    <property type="entry name" value="AMINO-ACID ACETYLTRANSFERASE NAGS1, CHLOROPLASTIC-RELATED"/>
    <property type="match status" value="1"/>
</dbReference>
<dbReference type="eggNOG" id="COG0548">
    <property type="taxonomic scope" value="Bacteria"/>
</dbReference>
<dbReference type="Gene3D" id="3.40.1160.10">
    <property type="entry name" value="Acetylglutamate kinase-like"/>
    <property type="match status" value="1"/>
</dbReference>
<keyword evidence="11" id="KW-1185">Reference proteome</keyword>
<evidence type="ECO:0000313" key="11">
    <source>
        <dbReference type="Proteomes" id="UP000027997"/>
    </source>
</evidence>
<dbReference type="UniPathway" id="UPA00068">
    <property type="reaction ID" value="UER00106"/>
</dbReference>
<dbReference type="SUPFAM" id="SSF55729">
    <property type="entry name" value="Acyl-CoA N-acyltransferases (Nat)"/>
    <property type="match status" value="1"/>
</dbReference>
<dbReference type="SUPFAM" id="SSF53633">
    <property type="entry name" value="Carbamate kinase-like"/>
    <property type="match status" value="1"/>
</dbReference>
<dbReference type="Proteomes" id="UP000027997">
    <property type="component" value="Unassembled WGS sequence"/>
</dbReference>
<evidence type="ECO:0000256" key="2">
    <source>
        <dbReference type="ARBA" id="ARBA00009145"/>
    </source>
</evidence>
<sequence length="453" mass="50553">MNKNDNSADSSEKYVKFFRQSSPYIHAHRGKTFVIMLSGETLAHPNLSNIISDIALMSSLGVRLVLVHGARPQIDERLRERGIKTALHKSAHKGALHNERRITDRQSLECVKDAVGNMRALIESRLSVGLVNSPMHGARIRVVSGNFVTAKPLGVLDGIDFQHTGEVRKVDSQAIDHLLDSGYVVLLSCLGLSPTGEIFNIEVEEVATRTAISLGAEKLILYGAQQGVFDHQGNLINRISPHEGSKELESQVGESRRLLSSAVKACSEGIERAQIISYQDDGSLLMELFTRDGAGTLISRDHYEEVRGATIEDVGGILELIRPFEEKGILRRRSRKELEREIRLFSVVLLDGMIIGCAALHPYCENGVSRAELACVVVHPEYRQAQRGDRLLAHIEELAKEKGMNEVYVMTTQTAHWFIEREFAEVAYDDLPEELRAKYNPKRQSKVLMKKIS</sequence>
<dbReference type="GO" id="GO:0004042">
    <property type="term" value="F:L-glutamate N-acetyltransferase activity"/>
    <property type="evidence" value="ECO:0007669"/>
    <property type="project" value="UniProtKB-UniRule"/>
</dbReference>
<dbReference type="EMBL" id="JOJP01000001">
    <property type="protein sequence ID" value="KEI70053.1"/>
    <property type="molecule type" value="Genomic_DNA"/>
</dbReference>
<dbReference type="GO" id="GO:0006526">
    <property type="term" value="P:L-arginine biosynthetic process"/>
    <property type="evidence" value="ECO:0007669"/>
    <property type="project" value="UniProtKB-UniRule"/>
</dbReference>
<dbReference type="InterPro" id="IPR010167">
    <property type="entry name" value="NH2A_AcTrfase"/>
</dbReference>
<dbReference type="CDD" id="cd04301">
    <property type="entry name" value="NAT_SF"/>
    <property type="match status" value="1"/>
</dbReference>
<dbReference type="Pfam" id="PF00583">
    <property type="entry name" value="Acetyltransf_1"/>
    <property type="match status" value="1"/>
</dbReference>
<comment type="pathway">
    <text evidence="1 8">Amino-acid biosynthesis; L-arginine biosynthesis; N(2)-acetyl-L-ornithine from L-glutamate: step 1/4.</text>
</comment>
<dbReference type="PROSITE" id="PS51186">
    <property type="entry name" value="GNAT"/>
    <property type="match status" value="1"/>
</dbReference>
<accession>A0A081K7C7</accession>
<evidence type="ECO:0000256" key="3">
    <source>
        <dbReference type="ARBA" id="ARBA00022571"/>
    </source>
</evidence>
<evidence type="ECO:0000256" key="6">
    <source>
        <dbReference type="ARBA" id="ARBA00023315"/>
    </source>
</evidence>
<dbReference type="AlphaFoldDB" id="A0A081K7C7"/>
<comment type="caution">
    <text evidence="10">The sequence shown here is derived from an EMBL/GenBank/DDBJ whole genome shotgun (WGS) entry which is preliminary data.</text>
</comment>
<keyword evidence="4 8" id="KW-0028">Amino-acid biosynthesis</keyword>
<dbReference type="InterPro" id="IPR016181">
    <property type="entry name" value="Acyl_CoA_acyltransferase"/>
</dbReference>
<feature type="domain" description="N-acetyltransferase" evidence="9">
    <location>
        <begin position="304"/>
        <end position="453"/>
    </location>
</feature>
<dbReference type="RefSeq" id="WP_020584210.1">
    <property type="nucleotide sequence ID" value="NZ_JOJP01000001.1"/>
</dbReference>
<evidence type="ECO:0000256" key="4">
    <source>
        <dbReference type="ARBA" id="ARBA00022605"/>
    </source>
</evidence>
<keyword evidence="3 8" id="KW-0055">Arginine biosynthesis</keyword>
<comment type="miscellaneous">
    <text evidence="8">In bacteria which possess the bifunctional enzyme ornithine acetyltransferase/N-acetylglutamate synthase (ArgJ), ArgA fulfills an anaplerotic role.</text>
</comment>
<dbReference type="EC" id="2.3.1.1" evidence="8"/>
<reference evidence="10 11" key="1">
    <citation type="submission" date="2014-06" db="EMBL/GenBank/DDBJ databases">
        <title>Whole Genome Sequences of Three Symbiotic Endozoicomonas Bacteria.</title>
        <authorList>
            <person name="Neave M.J."/>
            <person name="Apprill A."/>
            <person name="Voolstra C.R."/>
        </authorList>
    </citation>
    <scope>NUCLEOTIDE SEQUENCE [LARGE SCALE GENOMIC DNA]</scope>
    <source>
        <strain evidence="10 11">DSM 22380</strain>
    </source>
</reference>
<dbReference type="eggNOG" id="COG1246">
    <property type="taxonomic scope" value="Bacteria"/>
</dbReference>
<evidence type="ECO:0000313" key="10">
    <source>
        <dbReference type="EMBL" id="KEI70053.1"/>
    </source>
</evidence>
<dbReference type="InterPro" id="IPR033719">
    <property type="entry name" value="NAGS_kin"/>
</dbReference>